<proteinExistence type="predicted"/>
<sequence>MSRPDLDPSIGTRLQNLREKRGLSISALGREIGTTYQQVRRYESGENRVDVAYSYRLAQLLDVEIHEFFRELPGLSTCSGSVLAAGAPEVAVDQRPEDRDPRTPSPSRRLSADASFSPVSTSSAGYIILSWSTLDARQHPVV</sequence>
<accession>A0ACD4NN75</accession>
<gene>
    <name evidence="1" type="ORF">OXU80_26610</name>
</gene>
<reference evidence="1" key="1">
    <citation type="submission" date="2022-11" db="EMBL/GenBank/DDBJ databases">
        <title>beta-Carotene-producing bacterium, Jeongeuplla avenae sp. nov., alleviates the salt stress of Arabidopsis seedlings.</title>
        <authorList>
            <person name="Jiang L."/>
            <person name="Lee J."/>
        </authorList>
    </citation>
    <scope>NUCLEOTIDE SEQUENCE</scope>
    <source>
        <strain evidence="1">DY_R2A_6</strain>
    </source>
</reference>
<protein>
    <submittedName>
        <fullName evidence="1">Helix-turn-helix transcriptional regulator</fullName>
    </submittedName>
</protein>
<dbReference type="EMBL" id="CP113520">
    <property type="protein sequence ID" value="WAJ28341.1"/>
    <property type="molecule type" value="Genomic_DNA"/>
</dbReference>
<name>A0ACD4NN75_9HYPH</name>
<evidence type="ECO:0000313" key="1">
    <source>
        <dbReference type="EMBL" id="WAJ28341.1"/>
    </source>
</evidence>
<organism evidence="1 2">
    <name type="scientific">Antarcticirhabdus aurantiaca</name>
    <dbReference type="NCBI Taxonomy" id="2606717"/>
    <lineage>
        <taxon>Bacteria</taxon>
        <taxon>Pseudomonadati</taxon>
        <taxon>Pseudomonadota</taxon>
        <taxon>Alphaproteobacteria</taxon>
        <taxon>Hyphomicrobiales</taxon>
        <taxon>Aurantimonadaceae</taxon>
        <taxon>Antarcticirhabdus</taxon>
    </lineage>
</organism>
<dbReference type="Proteomes" id="UP001163223">
    <property type="component" value="Chromosome"/>
</dbReference>
<keyword evidence="2" id="KW-1185">Reference proteome</keyword>
<evidence type="ECO:0000313" key="2">
    <source>
        <dbReference type="Proteomes" id="UP001163223"/>
    </source>
</evidence>